<protein>
    <recommendedName>
        <fullName evidence="3">THO complex subunit 2</fullName>
    </recommendedName>
</protein>
<sequence length="88" mass="10074">MRPIECKYVTEDLVREWKNAPATANLKSSGPVPMLRFLYELCWNMVRGELPFQKCKVILDSVSFSDNQSKEDLDSVLADIVSQMGQDF</sequence>
<organism evidence="1 2">
    <name type="scientific">Acorus calamus</name>
    <name type="common">Sweet flag</name>
    <dbReference type="NCBI Taxonomy" id="4465"/>
    <lineage>
        <taxon>Eukaryota</taxon>
        <taxon>Viridiplantae</taxon>
        <taxon>Streptophyta</taxon>
        <taxon>Embryophyta</taxon>
        <taxon>Tracheophyta</taxon>
        <taxon>Spermatophyta</taxon>
        <taxon>Magnoliopsida</taxon>
        <taxon>Liliopsida</taxon>
        <taxon>Acoraceae</taxon>
        <taxon>Acorus</taxon>
    </lineage>
</organism>
<dbReference type="AlphaFoldDB" id="A0AAV9DJ48"/>
<gene>
    <name evidence="1" type="ORF">QJS10_CPB12g01590</name>
</gene>
<keyword evidence="2" id="KW-1185">Reference proteome</keyword>
<dbReference type="EMBL" id="JAUJYO010000012">
    <property type="protein sequence ID" value="KAK1301270.1"/>
    <property type="molecule type" value="Genomic_DNA"/>
</dbReference>
<dbReference type="GO" id="GO:0000445">
    <property type="term" value="C:THO complex part of transcription export complex"/>
    <property type="evidence" value="ECO:0007669"/>
    <property type="project" value="TreeGrafter"/>
</dbReference>
<dbReference type="PANTHER" id="PTHR21597">
    <property type="entry name" value="THO2 PROTEIN"/>
    <property type="match status" value="1"/>
</dbReference>
<evidence type="ECO:0000313" key="2">
    <source>
        <dbReference type="Proteomes" id="UP001180020"/>
    </source>
</evidence>
<name>A0AAV9DJ48_ACOCL</name>
<dbReference type="GO" id="GO:0003729">
    <property type="term" value="F:mRNA binding"/>
    <property type="evidence" value="ECO:0007669"/>
    <property type="project" value="TreeGrafter"/>
</dbReference>
<dbReference type="PANTHER" id="PTHR21597:SF0">
    <property type="entry name" value="THO COMPLEX SUBUNIT 2"/>
    <property type="match status" value="1"/>
</dbReference>
<reference evidence="1" key="1">
    <citation type="journal article" date="2023" name="Nat. Commun.">
        <title>Diploid and tetraploid genomes of Acorus and the evolution of monocots.</title>
        <authorList>
            <person name="Ma L."/>
            <person name="Liu K.W."/>
            <person name="Li Z."/>
            <person name="Hsiao Y.Y."/>
            <person name="Qi Y."/>
            <person name="Fu T."/>
            <person name="Tang G.D."/>
            <person name="Zhang D."/>
            <person name="Sun W.H."/>
            <person name="Liu D.K."/>
            <person name="Li Y."/>
            <person name="Chen G.Z."/>
            <person name="Liu X.D."/>
            <person name="Liao X.Y."/>
            <person name="Jiang Y.T."/>
            <person name="Yu X."/>
            <person name="Hao Y."/>
            <person name="Huang J."/>
            <person name="Zhao X.W."/>
            <person name="Ke S."/>
            <person name="Chen Y.Y."/>
            <person name="Wu W.L."/>
            <person name="Hsu J.L."/>
            <person name="Lin Y.F."/>
            <person name="Huang M.D."/>
            <person name="Li C.Y."/>
            <person name="Huang L."/>
            <person name="Wang Z.W."/>
            <person name="Zhao X."/>
            <person name="Zhong W.Y."/>
            <person name="Peng D.H."/>
            <person name="Ahmad S."/>
            <person name="Lan S."/>
            <person name="Zhang J.S."/>
            <person name="Tsai W.C."/>
            <person name="Van de Peer Y."/>
            <person name="Liu Z.J."/>
        </authorList>
    </citation>
    <scope>NUCLEOTIDE SEQUENCE</scope>
    <source>
        <strain evidence="1">CP</strain>
    </source>
</reference>
<evidence type="ECO:0000313" key="1">
    <source>
        <dbReference type="EMBL" id="KAK1301270.1"/>
    </source>
</evidence>
<proteinExistence type="predicted"/>
<evidence type="ECO:0008006" key="3">
    <source>
        <dbReference type="Google" id="ProtNLM"/>
    </source>
</evidence>
<dbReference type="GO" id="GO:0006406">
    <property type="term" value="P:mRNA export from nucleus"/>
    <property type="evidence" value="ECO:0007669"/>
    <property type="project" value="InterPro"/>
</dbReference>
<dbReference type="GO" id="GO:0006397">
    <property type="term" value="P:mRNA processing"/>
    <property type="evidence" value="ECO:0007669"/>
    <property type="project" value="InterPro"/>
</dbReference>
<dbReference type="Proteomes" id="UP001180020">
    <property type="component" value="Unassembled WGS sequence"/>
</dbReference>
<accession>A0AAV9DJ48</accession>
<comment type="caution">
    <text evidence="1">The sequence shown here is derived from an EMBL/GenBank/DDBJ whole genome shotgun (WGS) entry which is preliminary data.</text>
</comment>
<reference evidence="1" key="2">
    <citation type="submission" date="2023-06" db="EMBL/GenBank/DDBJ databases">
        <authorList>
            <person name="Ma L."/>
            <person name="Liu K.-W."/>
            <person name="Li Z."/>
            <person name="Hsiao Y.-Y."/>
            <person name="Qi Y."/>
            <person name="Fu T."/>
            <person name="Tang G."/>
            <person name="Zhang D."/>
            <person name="Sun W.-H."/>
            <person name="Liu D.-K."/>
            <person name="Li Y."/>
            <person name="Chen G.-Z."/>
            <person name="Liu X.-D."/>
            <person name="Liao X.-Y."/>
            <person name="Jiang Y.-T."/>
            <person name="Yu X."/>
            <person name="Hao Y."/>
            <person name="Huang J."/>
            <person name="Zhao X.-W."/>
            <person name="Ke S."/>
            <person name="Chen Y.-Y."/>
            <person name="Wu W.-L."/>
            <person name="Hsu J.-L."/>
            <person name="Lin Y.-F."/>
            <person name="Huang M.-D."/>
            <person name="Li C.-Y."/>
            <person name="Huang L."/>
            <person name="Wang Z.-W."/>
            <person name="Zhao X."/>
            <person name="Zhong W.-Y."/>
            <person name="Peng D.-H."/>
            <person name="Ahmad S."/>
            <person name="Lan S."/>
            <person name="Zhang J.-S."/>
            <person name="Tsai W.-C."/>
            <person name="Van De Peer Y."/>
            <person name="Liu Z.-J."/>
        </authorList>
    </citation>
    <scope>NUCLEOTIDE SEQUENCE</scope>
    <source>
        <strain evidence="1">CP</strain>
        <tissue evidence="1">Leaves</tissue>
    </source>
</reference>
<dbReference type="InterPro" id="IPR040007">
    <property type="entry name" value="Tho2"/>
</dbReference>